<keyword evidence="2" id="KW-1185">Reference proteome</keyword>
<organism evidence="1 2">
    <name type="scientific">Rickenella mellea</name>
    <dbReference type="NCBI Taxonomy" id="50990"/>
    <lineage>
        <taxon>Eukaryota</taxon>
        <taxon>Fungi</taxon>
        <taxon>Dikarya</taxon>
        <taxon>Basidiomycota</taxon>
        <taxon>Agaricomycotina</taxon>
        <taxon>Agaricomycetes</taxon>
        <taxon>Hymenochaetales</taxon>
        <taxon>Rickenellaceae</taxon>
        <taxon>Rickenella</taxon>
    </lineage>
</organism>
<evidence type="ECO:0008006" key="3">
    <source>
        <dbReference type="Google" id="ProtNLM"/>
    </source>
</evidence>
<dbReference type="Proteomes" id="UP000294933">
    <property type="component" value="Unassembled WGS sequence"/>
</dbReference>
<evidence type="ECO:0000313" key="2">
    <source>
        <dbReference type="Proteomes" id="UP000294933"/>
    </source>
</evidence>
<reference evidence="1 2" key="1">
    <citation type="submission" date="2018-06" db="EMBL/GenBank/DDBJ databases">
        <title>A transcriptomic atlas of mushroom development highlights an independent origin of complex multicellularity.</title>
        <authorList>
            <consortium name="DOE Joint Genome Institute"/>
            <person name="Krizsan K."/>
            <person name="Almasi E."/>
            <person name="Merenyi Z."/>
            <person name="Sahu N."/>
            <person name="Viragh M."/>
            <person name="Koszo T."/>
            <person name="Mondo S."/>
            <person name="Kiss B."/>
            <person name="Balint B."/>
            <person name="Kues U."/>
            <person name="Barry K."/>
            <person name="Hegedus J.C."/>
            <person name="Henrissat B."/>
            <person name="Johnson J."/>
            <person name="Lipzen A."/>
            <person name="Ohm R."/>
            <person name="Nagy I."/>
            <person name="Pangilinan J."/>
            <person name="Yan J."/>
            <person name="Xiong Y."/>
            <person name="Grigoriev I.V."/>
            <person name="Hibbett D.S."/>
            <person name="Nagy L.G."/>
        </authorList>
    </citation>
    <scope>NUCLEOTIDE SEQUENCE [LARGE SCALE GENOMIC DNA]</scope>
    <source>
        <strain evidence="1 2">SZMC22713</strain>
    </source>
</reference>
<gene>
    <name evidence="1" type="ORF">BD410DRAFT_850581</name>
</gene>
<protein>
    <recommendedName>
        <fullName evidence="3">F-box domain-containing protein</fullName>
    </recommendedName>
</protein>
<proteinExistence type="predicted"/>
<dbReference type="VEuPathDB" id="FungiDB:BD410DRAFT_850581"/>
<dbReference type="EMBL" id="ML170156">
    <property type="protein sequence ID" value="TDL30140.1"/>
    <property type="molecule type" value="Genomic_DNA"/>
</dbReference>
<evidence type="ECO:0000313" key="1">
    <source>
        <dbReference type="EMBL" id="TDL30140.1"/>
    </source>
</evidence>
<sequence>MEAEVDTKTVDDLMDVLSRIKLADGAVYENFIHNPSRWEVQVQASLFRVTEPTVEMVQYAQSEFEIDEDNLRMSTLSRSLRRLRSSCNILRVVYKIAVSKMDDIENTCMPYFLEEGIKSLLDELLRHIFELGYEDEGVRRCSDFSFLVSSVSQRFRRVALDSPRIWRGIHNYMPPAQLELLVSRSKDAGLRIYLTDIWGRNNDDMQFMKIAAPEYIEEAGSIASTWTLPSVRHLDVHNTNFPGAMHWASLSSCELSFIGSSVGHEWDISEVLHGLRDMPSMNSLSLHIDGSIGSRPESGMDMDRLPMPNLRTLTYIFEYCDPELIITPLVDRILIPRLLNLNVEFRGRKGNDEVQLDCLFKGTSPYPSLWTFSLKERQSVLGEFKLDMVQKVVPTLRHVSLDGLCTYISPPKPPHSWESFRIKSHDGHMDDSRITGLAEALMDDPAFQRMDIIQCSRISLQCLRVLKARMGSKLVYEL</sequence>
<dbReference type="AlphaFoldDB" id="A0A4R5XG44"/>
<accession>A0A4R5XG44</accession>
<name>A0A4R5XG44_9AGAM</name>